<gene>
    <name evidence="1" type="ORF">MAR_011259</name>
</gene>
<accession>A0ABY7FTK2</accession>
<dbReference type="EMBL" id="CP111025">
    <property type="protein sequence ID" value="WAR25555.1"/>
    <property type="molecule type" value="Genomic_DNA"/>
</dbReference>
<evidence type="ECO:0000313" key="1">
    <source>
        <dbReference type="EMBL" id="WAR25555.1"/>
    </source>
</evidence>
<dbReference type="Proteomes" id="UP001164746">
    <property type="component" value="Chromosome 14"/>
</dbReference>
<sequence>MSDSGIVIDFASLLNTDDKTPEGSFYELKSTVVPSSVETMYVQKDKEHVQSSHLILECFCDLNFVFISTFKTGTC</sequence>
<proteinExistence type="predicted"/>
<reference evidence="1" key="1">
    <citation type="submission" date="2022-11" db="EMBL/GenBank/DDBJ databases">
        <title>Centuries of genome instability and evolution in soft-shell clam transmissible cancer (bioRxiv).</title>
        <authorList>
            <person name="Hart S.F.M."/>
            <person name="Yonemitsu M.A."/>
            <person name="Giersch R.M."/>
            <person name="Beal B.F."/>
            <person name="Arriagada G."/>
            <person name="Davis B.W."/>
            <person name="Ostrander E.A."/>
            <person name="Goff S.P."/>
            <person name="Metzger M.J."/>
        </authorList>
    </citation>
    <scope>NUCLEOTIDE SEQUENCE</scope>
    <source>
        <strain evidence="1">MELC-2E11</strain>
        <tissue evidence="1">Siphon/mantle</tissue>
    </source>
</reference>
<protein>
    <submittedName>
        <fullName evidence="1">Uncharacterized protein</fullName>
    </submittedName>
</protein>
<evidence type="ECO:0000313" key="2">
    <source>
        <dbReference type="Proteomes" id="UP001164746"/>
    </source>
</evidence>
<keyword evidence="2" id="KW-1185">Reference proteome</keyword>
<organism evidence="1 2">
    <name type="scientific">Mya arenaria</name>
    <name type="common">Soft-shell clam</name>
    <dbReference type="NCBI Taxonomy" id="6604"/>
    <lineage>
        <taxon>Eukaryota</taxon>
        <taxon>Metazoa</taxon>
        <taxon>Spiralia</taxon>
        <taxon>Lophotrochozoa</taxon>
        <taxon>Mollusca</taxon>
        <taxon>Bivalvia</taxon>
        <taxon>Autobranchia</taxon>
        <taxon>Heteroconchia</taxon>
        <taxon>Euheterodonta</taxon>
        <taxon>Imparidentia</taxon>
        <taxon>Neoheterodontei</taxon>
        <taxon>Myida</taxon>
        <taxon>Myoidea</taxon>
        <taxon>Myidae</taxon>
        <taxon>Mya</taxon>
    </lineage>
</organism>
<name>A0ABY7FTK2_MYAAR</name>